<gene>
    <name evidence="1" type="ORF">Y5W_01343</name>
</gene>
<organism evidence="1 2">
    <name type="scientific">Alloalcanivorax profundimaris</name>
    <dbReference type="NCBI Taxonomy" id="2735259"/>
    <lineage>
        <taxon>Bacteria</taxon>
        <taxon>Pseudomonadati</taxon>
        <taxon>Pseudomonadota</taxon>
        <taxon>Gammaproteobacteria</taxon>
        <taxon>Oceanospirillales</taxon>
        <taxon>Alcanivoracaceae</taxon>
        <taxon>Alloalcanivorax</taxon>
    </lineage>
</organism>
<name>A0ABS0AQ29_9GAMM</name>
<evidence type="ECO:0000313" key="1">
    <source>
        <dbReference type="EMBL" id="MBF5056049.1"/>
    </source>
</evidence>
<proteinExistence type="predicted"/>
<dbReference type="RefSeq" id="WP_194864624.1">
    <property type="nucleotide sequence ID" value="NZ_ARXX01000016.1"/>
</dbReference>
<keyword evidence="2" id="KW-1185">Reference proteome</keyword>
<reference evidence="1 2" key="1">
    <citation type="submission" date="2012-09" db="EMBL/GenBank/DDBJ databases">
        <title>Genome Sequence of alkane-degrading Bacterium Alcanivorax sp. 521-1.</title>
        <authorList>
            <person name="Lai Q."/>
            <person name="Shao Z."/>
        </authorList>
    </citation>
    <scope>NUCLEOTIDE SEQUENCE [LARGE SCALE GENOMIC DNA]</scope>
    <source>
        <strain evidence="1 2">521-1</strain>
    </source>
</reference>
<dbReference type="EMBL" id="ARXX01000016">
    <property type="protein sequence ID" value="MBF5056049.1"/>
    <property type="molecule type" value="Genomic_DNA"/>
</dbReference>
<sequence length="165" mass="18210">MQLIDLLEGVTFIRVSFNGAVFERWLGNIKQQPALMALTDACLRNAAAELAAPDCGCRASTPLARYPTTCCVALVRSHILLAELDLGVPYLNTQAARYRREAATDIEEAFTDWRRERAAAGLDTLTGWCAALHQVVLTLPCHDFPVSRILDKDLAILKRINELAS</sequence>
<accession>A0ABS0AQ29</accession>
<comment type="caution">
    <text evidence="1">The sequence shown here is derived from an EMBL/GenBank/DDBJ whole genome shotgun (WGS) entry which is preliminary data.</text>
</comment>
<protein>
    <submittedName>
        <fullName evidence="1">Uncharacterized protein</fullName>
    </submittedName>
</protein>
<dbReference type="Proteomes" id="UP000662703">
    <property type="component" value="Unassembled WGS sequence"/>
</dbReference>
<evidence type="ECO:0000313" key="2">
    <source>
        <dbReference type="Proteomes" id="UP000662703"/>
    </source>
</evidence>